<dbReference type="InterPro" id="IPR006091">
    <property type="entry name" value="Acyl-CoA_Oxase/DH_mid-dom"/>
</dbReference>
<organism evidence="8 9">
    <name type="scientific">Legionella lytica</name>
    <dbReference type="NCBI Taxonomy" id="96232"/>
    <lineage>
        <taxon>Bacteria</taxon>
        <taxon>Pseudomonadati</taxon>
        <taxon>Pseudomonadota</taxon>
        <taxon>Gammaproteobacteria</taxon>
        <taxon>Legionellales</taxon>
        <taxon>Legionellaceae</taxon>
        <taxon>Legionella</taxon>
    </lineage>
</organism>
<evidence type="ECO:0000256" key="2">
    <source>
        <dbReference type="ARBA" id="ARBA00009347"/>
    </source>
</evidence>
<dbReference type="EMBL" id="JBGORX010000010">
    <property type="protein sequence ID" value="MFJ1269867.1"/>
    <property type="molecule type" value="Genomic_DNA"/>
</dbReference>
<evidence type="ECO:0000259" key="7">
    <source>
        <dbReference type="Pfam" id="PF02770"/>
    </source>
</evidence>
<keyword evidence="5 8" id="KW-0560">Oxidoreductase</keyword>
<dbReference type="InterPro" id="IPR009100">
    <property type="entry name" value="AcylCoA_DH/oxidase_NM_dom_sf"/>
</dbReference>
<dbReference type="PANTHER" id="PTHR43884:SF19">
    <property type="entry name" value="ACYL-COA DEHYDROGENASE FADE4-RELATED"/>
    <property type="match status" value="1"/>
</dbReference>
<proteinExistence type="inferred from homology"/>
<evidence type="ECO:0000256" key="5">
    <source>
        <dbReference type="RuleBase" id="RU362125"/>
    </source>
</evidence>
<keyword evidence="3 5" id="KW-0285">Flavoprotein</keyword>
<dbReference type="Gene3D" id="1.20.140.10">
    <property type="entry name" value="Butyryl-CoA Dehydrogenase, subunit A, domain 3"/>
    <property type="match status" value="1"/>
</dbReference>
<dbReference type="PANTHER" id="PTHR43884">
    <property type="entry name" value="ACYL-COA DEHYDROGENASE"/>
    <property type="match status" value="1"/>
</dbReference>
<dbReference type="InterPro" id="IPR037069">
    <property type="entry name" value="AcylCoA_DH/ox_N_sf"/>
</dbReference>
<sequence length="570" mass="64845">MQKKNVYPQLEIGKVLDRYLGSAHEEKNILSFKNIRMADEAEEYPEHLLQYLYAMDLHHYLLPKMHGGKLNNFEEMGFILRIISQRDLTLGLSFCMPFLGACPAWIAGKDEGLELAKDLIKKGHRIAMGLTEHEHGSDLLADECFAVLDEENVVINGKKWLINHSTKAHAYMVFVSENQQHGPRGYSFYLVDKQFLNETNFQTHGKIRTHGVRGADMGSFSFKQLKIPASARIGTSGQGLEILLKVFNVTRSVAPCLALGATDTALRLVMQFALERKLYGQPVFAIPHAQETMVHAFADYLLAESCSIISLRALNFFPKKMSLYSSICKYLVPTQCEAMLTDLAKVLGARYYLRDEYYHGMFQKILRDVPLISFGDGNSLVNLHSILLQMTAVFGRNKQENIDEAEAFFNLTITPPEIDLASITLSCHGGDIVFNALNQYWDEIQDYLQADGEIIPLLNELRQQIQAMVQWIQERPACVPYHEPYEWFIYGKKFCTLQAIASAVLLWFFNQNGQSELLNDLQMLKLLLIHTLHPTIPLPSSLVQHVATELKERTEKNYLFSLYPFGAVHL</sequence>
<feature type="domain" description="Acyl-CoA dehydrogenase/oxidase C-terminal" evidence="6">
    <location>
        <begin position="237"/>
        <end position="386"/>
    </location>
</feature>
<dbReference type="InterPro" id="IPR036250">
    <property type="entry name" value="AcylCo_DH-like_C"/>
</dbReference>
<dbReference type="SUPFAM" id="SSF56645">
    <property type="entry name" value="Acyl-CoA dehydrogenase NM domain-like"/>
    <property type="match status" value="1"/>
</dbReference>
<keyword evidence="4 5" id="KW-0274">FAD</keyword>
<dbReference type="EC" id="1.3.8.-" evidence="8"/>
<dbReference type="SUPFAM" id="SSF47203">
    <property type="entry name" value="Acyl-CoA dehydrogenase C-terminal domain-like"/>
    <property type="match status" value="1"/>
</dbReference>
<keyword evidence="9" id="KW-1185">Reference proteome</keyword>
<comment type="caution">
    <text evidence="8">The sequence shown here is derived from an EMBL/GenBank/DDBJ whole genome shotgun (WGS) entry which is preliminary data.</text>
</comment>
<accession>A0ABW8DCF0</accession>
<comment type="cofactor">
    <cofactor evidence="1 5">
        <name>FAD</name>
        <dbReference type="ChEBI" id="CHEBI:57692"/>
    </cofactor>
</comment>
<dbReference type="InterPro" id="IPR009075">
    <property type="entry name" value="AcylCo_DH/oxidase_C"/>
</dbReference>
<dbReference type="InterPro" id="IPR046373">
    <property type="entry name" value="Acyl-CoA_Oxase/DH_mid-dom_sf"/>
</dbReference>
<dbReference type="GO" id="GO:0016491">
    <property type="term" value="F:oxidoreductase activity"/>
    <property type="evidence" value="ECO:0007669"/>
    <property type="project" value="UniProtKB-KW"/>
</dbReference>
<evidence type="ECO:0000256" key="1">
    <source>
        <dbReference type="ARBA" id="ARBA00001974"/>
    </source>
</evidence>
<evidence type="ECO:0000256" key="3">
    <source>
        <dbReference type="ARBA" id="ARBA00022630"/>
    </source>
</evidence>
<name>A0ABW8DCF0_9GAMM</name>
<gene>
    <name evidence="8" type="ORF">ACD661_14995</name>
</gene>
<evidence type="ECO:0000256" key="4">
    <source>
        <dbReference type="ARBA" id="ARBA00022827"/>
    </source>
</evidence>
<reference evidence="8 9" key="1">
    <citation type="submission" date="2024-08" db="EMBL/GenBank/DDBJ databases">
        <title>Draft Genome Sequence of Legionella lytica strain DSB2004, Isolated From a Fire Sprinkler System.</title>
        <authorList>
            <person name="Everhart A.D."/>
            <person name="Kidane D.T."/>
            <person name="Farone A.L."/>
            <person name="Farone M.B."/>
        </authorList>
    </citation>
    <scope>NUCLEOTIDE SEQUENCE [LARGE SCALE GENOMIC DNA]</scope>
    <source>
        <strain evidence="8 9">DSB2004</strain>
    </source>
</reference>
<evidence type="ECO:0000313" key="9">
    <source>
        <dbReference type="Proteomes" id="UP001615550"/>
    </source>
</evidence>
<dbReference type="RefSeq" id="WP_400188682.1">
    <property type="nucleotide sequence ID" value="NZ_JBGORX010000010.1"/>
</dbReference>
<dbReference type="Proteomes" id="UP001615550">
    <property type="component" value="Unassembled WGS sequence"/>
</dbReference>
<feature type="domain" description="Acyl-CoA oxidase/dehydrogenase middle" evidence="7">
    <location>
        <begin position="127"/>
        <end position="224"/>
    </location>
</feature>
<dbReference type="Gene3D" id="2.40.110.10">
    <property type="entry name" value="Butyryl-CoA Dehydrogenase, subunit A, domain 2"/>
    <property type="match status" value="1"/>
</dbReference>
<evidence type="ECO:0000259" key="6">
    <source>
        <dbReference type="Pfam" id="PF00441"/>
    </source>
</evidence>
<dbReference type="Gene3D" id="1.10.540.10">
    <property type="entry name" value="Acyl-CoA dehydrogenase/oxidase, N-terminal domain"/>
    <property type="match status" value="1"/>
</dbReference>
<protein>
    <submittedName>
        <fullName evidence="8">Acyl-CoA dehydrogenase</fullName>
        <ecNumber evidence="8">1.3.8.-</ecNumber>
    </submittedName>
</protein>
<dbReference type="Pfam" id="PF00441">
    <property type="entry name" value="Acyl-CoA_dh_1"/>
    <property type="match status" value="1"/>
</dbReference>
<evidence type="ECO:0000313" key="8">
    <source>
        <dbReference type="EMBL" id="MFJ1269867.1"/>
    </source>
</evidence>
<comment type="similarity">
    <text evidence="2 5">Belongs to the acyl-CoA dehydrogenase family.</text>
</comment>
<dbReference type="Pfam" id="PF02770">
    <property type="entry name" value="Acyl-CoA_dh_M"/>
    <property type="match status" value="1"/>
</dbReference>
<dbReference type="CDD" id="cd00567">
    <property type="entry name" value="ACAD"/>
    <property type="match status" value="1"/>
</dbReference>